<evidence type="ECO:0000256" key="4">
    <source>
        <dbReference type="ARBA" id="ARBA00022989"/>
    </source>
</evidence>
<reference evidence="7" key="1">
    <citation type="submission" date="2020-03" db="EMBL/GenBank/DDBJ databases">
        <title>Castanea mollissima Vanexum genome sequencing.</title>
        <authorList>
            <person name="Staton M."/>
        </authorList>
    </citation>
    <scope>NUCLEOTIDE SEQUENCE</scope>
    <source>
        <tissue evidence="7">Leaf</tissue>
    </source>
</reference>
<dbReference type="GO" id="GO:0005886">
    <property type="term" value="C:plasma membrane"/>
    <property type="evidence" value="ECO:0007669"/>
    <property type="project" value="InterPro"/>
</dbReference>
<dbReference type="OrthoDB" id="785836at2759"/>
<dbReference type="PANTHER" id="PTHR31568">
    <property type="entry name" value="RCG49325, ISOFORM CRA_A"/>
    <property type="match status" value="1"/>
</dbReference>
<accession>A0A8J4VN82</accession>
<evidence type="ECO:0000256" key="2">
    <source>
        <dbReference type="ARBA" id="ARBA00009444"/>
    </source>
</evidence>
<comment type="similarity">
    <text evidence="2">Belongs to the CYSTM1 family.</text>
</comment>
<dbReference type="EMBL" id="JRKL02003560">
    <property type="protein sequence ID" value="KAF3954866.1"/>
    <property type="molecule type" value="Genomic_DNA"/>
</dbReference>
<dbReference type="Pfam" id="PF12734">
    <property type="entry name" value="CYSTM"/>
    <property type="match status" value="1"/>
</dbReference>
<name>A0A8J4VN82_9ROSI</name>
<evidence type="ECO:0000259" key="6">
    <source>
        <dbReference type="Pfam" id="PF12734"/>
    </source>
</evidence>
<sequence length="239" mass="26682">MVDEFVLALLANHSYGGSSECMTVEELEQGKQWLSDTFHLIRCEDDSLSSINWVLNLARAVVLRHWVRGLVIDPYNELYNQRLNFQLESIANWDFYKNCTSGELFSARKHGHAKKSRSSNQDPVAVSIDQVQVVLGRFEITLLEPYAMPSCLMIDIPFFGFLRELRSKMSSSEPAVAYPPPSTAPAYYVVAPPPAGYPTKDGSGYSQNPPPVETKYRGDGFWKGCCAALCCCCALDACF</sequence>
<gene>
    <name evidence="7" type="ORF">CMV_019846</name>
</gene>
<evidence type="ECO:0000313" key="7">
    <source>
        <dbReference type="EMBL" id="KAF3954866.1"/>
    </source>
</evidence>
<evidence type="ECO:0000256" key="1">
    <source>
        <dbReference type="ARBA" id="ARBA00004167"/>
    </source>
</evidence>
<keyword evidence="4" id="KW-1133">Transmembrane helix</keyword>
<evidence type="ECO:0000256" key="3">
    <source>
        <dbReference type="ARBA" id="ARBA00022692"/>
    </source>
</evidence>
<keyword evidence="8" id="KW-1185">Reference proteome</keyword>
<dbReference type="Proteomes" id="UP000737018">
    <property type="component" value="Unassembled WGS sequence"/>
</dbReference>
<proteinExistence type="inferred from homology"/>
<comment type="caution">
    <text evidence="7">The sequence shown here is derived from an EMBL/GenBank/DDBJ whole genome shotgun (WGS) entry which is preliminary data.</text>
</comment>
<evidence type="ECO:0000256" key="5">
    <source>
        <dbReference type="ARBA" id="ARBA00023136"/>
    </source>
</evidence>
<protein>
    <recommendedName>
        <fullName evidence="6">Cysteine-rich transmembrane domain-containing protein</fullName>
    </recommendedName>
</protein>
<comment type="subcellular location">
    <subcellularLocation>
        <location evidence="1">Membrane</location>
        <topology evidence="1">Single-pass membrane protein</topology>
    </subcellularLocation>
</comment>
<evidence type="ECO:0000313" key="8">
    <source>
        <dbReference type="Proteomes" id="UP000737018"/>
    </source>
</evidence>
<dbReference type="InterPro" id="IPR028144">
    <property type="entry name" value="CYSTM_dom"/>
</dbReference>
<dbReference type="InterPro" id="IPR044850">
    <property type="entry name" value="WIH1-like"/>
</dbReference>
<dbReference type="PANTHER" id="PTHR31568:SF122">
    <property type="entry name" value="PROTEIN CYSTEINE-RICH TRANSMEMBRANE MODULE 9"/>
    <property type="match status" value="1"/>
</dbReference>
<organism evidence="7 8">
    <name type="scientific">Castanea mollissima</name>
    <name type="common">Chinese chestnut</name>
    <dbReference type="NCBI Taxonomy" id="60419"/>
    <lineage>
        <taxon>Eukaryota</taxon>
        <taxon>Viridiplantae</taxon>
        <taxon>Streptophyta</taxon>
        <taxon>Embryophyta</taxon>
        <taxon>Tracheophyta</taxon>
        <taxon>Spermatophyta</taxon>
        <taxon>Magnoliopsida</taxon>
        <taxon>eudicotyledons</taxon>
        <taxon>Gunneridae</taxon>
        <taxon>Pentapetalae</taxon>
        <taxon>rosids</taxon>
        <taxon>fabids</taxon>
        <taxon>Fagales</taxon>
        <taxon>Fagaceae</taxon>
        <taxon>Castanea</taxon>
    </lineage>
</organism>
<keyword evidence="3" id="KW-0812">Transmembrane</keyword>
<keyword evidence="5" id="KW-0472">Membrane</keyword>
<dbReference type="AlphaFoldDB" id="A0A8J4VN82"/>
<feature type="domain" description="Cysteine-rich transmembrane" evidence="6">
    <location>
        <begin position="201"/>
        <end position="239"/>
    </location>
</feature>